<gene>
    <name evidence="1" type="ORF">ERS027659_05295</name>
</gene>
<dbReference type="EMBL" id="CNFT01003206">
    <property type="protein sequence ID" value="CKU82502.1"/>
    <property type="molecule type" value="Genomic_DNA"/>
</dbReference>
<evidence type="ECO:0000313" key="1">
    <source>
        <dbReference type="EMBL" id="CKU82502.1"/>
    </source>
</evidence>
<dbReference type="Proteomes" id="UP000050164">
    <property type="component" value="Unassembled WGS sequence"/>
</dbReference>
<sequence length="39" mass="4472">MGRFFGSSQTSDEFFFSFDSSIVKELSEIVHGFDTVSFR</sequence>
<name>A0A655ASP4_MYCTX</name>
<evidence type="ECO:0000313" key="2">
    <source>
        <dbReference type="Proteomes" id="UP000050164"/>
    </source>
</evidence>
<proteinExistence type="predicted"/>
<accession>A0A655ASP4</accession>
<organism evidence="1 2">
    <name type="scientific">Mycobacterium tuberculosis</name>
    <dbReference type="NCBI Taxonomy" id="1773"/>
    <lineage>
        <taxon>Bacteria</taxon>
        <taxon>Bacillati</taxon>
        <taxon>Actinomycetota</taxon>
        <taxon>Actinomycetes</taxon>
        <taxon>Mycobacteriales</taxon>
        <taxon>Mycobacteriaceae</taxon>
        <taxon>Mycobacterium</taxon>
        <taxon>Mycobacterium tuberculosis complex</taxon>
    </lineage>
</organism>
<reference evidence="1 2" key="1">
    <citation type="submission" date="2015-03" db="EMBL/GenBank/DDBJ databases">
        <authorList>
            <consortium name="Pathogen Informatics"/>
        </authorList>
    </citation>
    <scope>NUCLEOTIDE SEQUENCE [LARGE SCALE GENOMIC DNA]</scope>
    <source>
        <strain evidence="1 2">Bir 185</strain>
    </source>
</reference>
<protein>
    <submittedName>
        <fullName evidence="1">Uncharacterized protein</fullName>
    </submittedName>
</protein>
<dbReference type="AlphaFoldDB" id="A0A655ASP4"/>